<keyword evidence="1" id="KW-0472">Membrane</keyword>
<keyword evidence="1" id="KW-1133">Transmembrane helix</keyword>
<dbReference type="EMBL" id="JSAN01000011">
    <property type="protein sequence ID" value="KIC74313.1"/>
    <property type="molecule type" value="Genomic_DNA"/>
</dbReference>
<dbReference type="AlphaFoldDB" id="A0A0C1HIA5"/>
<protein>
    <submittedName>
        <fullName evidence="2">Uncharacterized protein</fullName>
    </submittedName>
</protein>
<evidence type="ECO:0000256" key="1">
    <source>
        <dbReference type="SAM" id="Phobius"/>
    </source>
</evidence>
<keyword evidence="1" id="KW-0812">Transmembrane</keyword>
<comment type="caution">
    <text evidence="2">The sequence shown here is derived from an EMBL/GenBank/DDBJ whole genome shotgun (WGS) entry which is preliminary data.</text>
</comment>
<dbReference type="Proteomes" id="UP000031465">
    <property type="component" value="Unassembled WGS sequence"/>
</dbReference>
<evidence type="ECO:0000313" key="3">
    <source>
        <dbReference type="Proteomes" id="UP000031465"/>
    </source>
</evidence>
<reference evidence="2 3" key="1">
    <citation type="journal article" date="2014" name="Mol. Biol. Evol.">
        <title>Massive expansion of Ubiquitination-related gene families within the Chlamydiae.</title>
        <authorList>
            <person name="Domman D."/>
            <person name="Collingro A."/>
            <person name="Lagkouvardos I."/>
            <person name="Gehre L."/>
            <person name="Weinmaier T."/>
            <person name="Rattei T."/>
            <person name="Subtil A."/>
            <person name="Horn M."/>
        </authorList>
    </citation>
    <scope>NUCLEOTIDE SEQUENCE [LARGE SCALE GENOMIC DNA]</scope>
    <source>
        <strain evidence="2 3">EI2</strain>
    </source>
</reference>
<organism evidence="2 3">
    <name type="scientific">Candidatus Protochlamydia amoebophila</name>
    <dbReference type="NCBI Taxonomy" id="362787"/>
    <lineage>
        <taxon>Bacteria</taxon>
        <taxon>Pseudomonadati</taxon>
        <taxon>Chlamydiota</taxon>
        <taxon>Chlamydiia</taxon>
        <taxon>Parachlamydiales</taxon>
        <taxon>Parachlamydiaceae</taxon>
        <taxon>Candidatus Protochlamydia</taxon>
    </lineage>
</organism>
<proteinExistence type="predicted"/>
<dbReference type="PATRIC" id="fig|362787.3.peg.35"/>
<sequence length="42" mass="4750">MNHLDKNFKQENRYMGLGRMALLWILGVPVGVIAILKLLGLI</sequence>
<gene>
    <name evidence="2" type="ORF">DB44_AL00070</name>
</gene>
<evidence type="ECO:0000313" key="2">
    <source>
        <dbReference type="EMBL" id="KIC74313.1"/>
    </source>
</evidence>
<feature type="transmembrane region" description="Helical" evidence="1">
    <location>
        <begin position="21"/>
        <end position="40"/>
    </location>
</feature>
<accession>A0A0C1HIA5</accession>
<name>A0A0C1HIA5_9BACT</name>